<reference evidence="1" key="1">
    <citation type="journal article" date="2020" name="Stud. Mycol.">
        <title>101 Dothideomycetes genomes: a test case for predicting lifestyles and emergence of pathogens.</title>
        <authorList>
            <person name="Haridas S."/>
            <person name="Albert R."/>
            <person name="Binder M."/>
            <person name="Bloem J."/>
            <person name="Labutti K."/>
            <person name="Salamov A."/>
            <person name="Andreopoulos B."/>
            <person name="Baker S."/>
            <person name="Barry K."/>
            <person name="Bills G."/>
            <person name="Bluhm B."/>
            <person name="Cannon C."/>
            <person name="Castanera R."/>
            <person name="Culley D."/>
            <person name="Daum C."/>
            <person name="Ezra D."/>
            <person name="Gonzalez J."/>
            <person name="Henrissat B."/>
            <person name="Kuo A."/>
            <person name="Liang C."/>
            <person name="Lipzen A."/>
            <person name="Lutzoni F."/>
            <person name="Magnuson J."/>
            <person name="Mondo S."/>
            <person name="Nolan M."/>
            <person name="Ohm R."/>
            <person name="Pangilinan J."/>
            <person name="Park H.-J."/>
            <person name="Ramirez L."/>
            <person name="Alfaro M."/>
            <person name="Sun H."/>
            <person name="Tritt A."/>
            <person name="Yoshinaga Y."/>
            <person name="Zwiers L.-H."/>
            <person name="Turgeon B."/>
            <person name="Goodwin S."/>
            <person name="Spatafora J."/>
            <person name="Crous P."/>
            <person name="Grigoriev I."/>
        </authorList>
    </citation>
    <scope>NUCLEOTIDE SEQUENCE</scope>
    <source>
        <strain evidence="1">CBS 262.69</strain>
    </source>
</reference>
<dbReference type="Proteomes" id="UP000799640">
    <property type="component" value="Unassembled WGS sequence"/>
</dbReference>
<protein>
    <submittedName>
        <fullName evidence="1">Uncharacterized protein</fullName>
    </submittedName>
</protein>
<keyword evidence="2" id="KW-1185">Reference proteome</keyword>
<name>A0A6G1HJU0_9PEZI</name>
<evidence type="ECO:0000313" key="1">
    <source>
        <dbReference type="EMBL" id="KAF2396126.1"/>
    </source>
</evidence>
<accession>A0A6G1HJU0</accession>
<sequence length="104" mass="11089">MATNWADLGGLFGSWHAVFVTVRLTAPPSADAVAIGRRLPRRGDCGMTDLASGYAERAKSDFFAVKITVVTFNRHSIESAIEPSVPQSGDCNPLRGAVTCSLHL</sequence>
<dbReference type="AlphaFoldDB" id="A0A6G1HJU0"/>
<gene>
    <name evidence="1" type="ORF">EJ06DRAFT_534260</name>
</gene>
<organism evidence="1 2">
    <name type="scientific">Trichodelitschia bisporula</name>
    <dbReference type="NCBI Taxonomy" id="703511"/>
    <lineage>
        <taxon>Eukaryota</taxon>
        <taxon>Fungi</taxon>
        <taxon>Dikarya</taxon>
        <taxon>Ascomycota</taxon>
        <taxon>Pezizomycotina</taxon>
        <taxon>Dothideomycetes</taxon>
        <taxon>Dothideomycetes incertae sedis</taxon>
        <taxon>Phaeotrichales</taxon>
        <taxon>Phaeotrichaceae</taxon>
        <taxon>Trichodelitschia</taxon>
    </lineage>
</organism>
<dbReference type="EMBL" id="ML996708">
    <property type="protein sequence ID" value="KAF2396126.1"/>
    <property type="molecule type" value="Genomic_DNA"/>
</dbReference>
<proteinExistence type="predicted"/>
<evidence type="ECO:0000313" key="2">
    <source>
        <dbReference type="Proteomes" id="UP000799640"/>
    </source>
</evidence>